<gene>
    <name evidence="1" type="ORF">PHACADRAFT_264925</name>
</gene>
<sequence length="81" mass="8065">MKVNRESDDRVHVVGLATISLVAPTPGVAPVLTLVPAAPVVGPVPVPVAPVVQPVQPALVLVPPPPAAQAQSAPVHLSPVA</sequence>
<dbReference type="EMBL" id="JH930479">
    <property type="protein sequence ID" value="EKM50309.1"/>
    <property type="molecule type" value="Genomic_DNA"/>
</dbReference>
<dbReference type="RefSeq" id="XP_007401492.1">
    <property type="nucleotide sequence ID" value="XM_007401430.1"/>
</dbReference>
<name>K5VUT1_PHACS</name>
<dbReference type="GeneID" id="18918962"/>
<reference evidence="1 2" key="1">
    <citation type="journal article" date="2012" name="BMC Genomics">
        <title>Comparative genomics of the white-rot fungi, Phanerochaete carnosa and P. chrysosporium, to elucidate the genetic basis of the distinct wood types they colonize.</title>
        <authorList>
            <person name="Suzuki H."/>
            <person name="MacDonald J."/>
            <person name="Syed K."/>
            <person name="Salamov A."/>
            <person name="Hori C."/>
            <person name="Aerts A."/>
            <person name="Henrissat B."/>
            <person name="Wiebenga A."/>
            <person name="vanKuyk P.A."/>
            <person name="Barry K."/>
            <person name="Lindquist E."/>
            <person name="LaButti K."/>
            <person name="Lapidus A."/>
            <person name="Lucas S."/>
            <person name="Coutinho P."/>
            <person name="Gong Y."/>
            <person name="Samejima M."/>
            <person name="Mahadevan R."/>
            <person name="Abou-Zaid M."/>
            <person name="de Vries R.P."/>
            <person name="Igarashi K."/>
            <person name="Yadav J.S."/>
            <person name="Grigoriev I.V."/>
            <person name="Master E.R."/>
        </authorList>
    </citation>
    <scope>NUCLEOTIDE SEQUENCE [LARGE SCALE GENOMIC DNA]</scope>
    <source>
        <strain evidence="1 2">HHB-10118-sp</strain>
    </source>
</reference>
<dbReference type="InParanoid" id="K5VUT1"/>
<evidence type="ECO:0000313" key="2">
    <source>
        <dbReference type="Proteomes" id="UP000008370"/>
    </source>
</evidence>
<accession>K5VUT1</accession>
<keyword evidence="2" id="KW-1185">Reference proteome</keyword>
<dbReference type="KEGG" id="pco:PHACADRAFT_264925"/>
<proteinExistence type="predicted"/>
<dbReference type="Proteomes" id="UP000008370">
    <property type="component" value="Unassembled WGS sequence"/>
</dbReference>
<dbReference type="AlphaFoldDB" id="K5VUT1"/>
<dbReference type="HOGENOM" id="CLU_2574625_0_0_1"/>
<protein>
    <submittedName>
        <fullName evidence="1">Uncharacterized protein</fullName>
    </submittedName>
</protein>
<evidence type="ECO:0000313" key="1">
    <source>
        <dbReference type="EMBL" id="EKM50309.1"/>
    </source>
</evidence>
<organism evidence="1 2">
    <name type="scientific">Phanerochaete carnosa (strain HHB-10118-sp)</name>
    <name type="common">White-rot fungus</name>
    <name type="synonym">Peniophora carnosa</name>
    <dbReference type="NCBI Taxonomy" id="650164"/>
    <lineage>
        <taxon>Eukaryota</taxon>
        <taxon>Fungi</taxon>
        <taxon>Dikarya</taxon>
        <taxon>Basidiomycota</taxon>
        <taxon>Agaricomycotina</taxon>
        <taxon>Agaricomycetes</taxon>
        <taxon>Polyporales</taxon>
        <taxon>Phanerochaetaceae</taxon>
        <taxon>Phanerochaete</taxon>
    </lineage>
</organism>